<dbReference type="PANTHER" id="PTHR47779:SF1">
    <property type="entry name" value="SYNTHASE (CCG-9), PUTATIVE (AFU_ORTHOLOGUE AFUA_3G12100)-RELATED"/>
    <property type="match status" value="1"/>
</dbReference>
<dbReference type="EMBL" id="RSCE01000018">
    <property type="protein sequence ID" value="RSH77137.1"/>
    <property type="molecule type" value="Genomic_DNA"/>
</dbReference>
<dbReference type="AlphaFoldDB" id="A0A427XEG5"/>
<keyword evidence="10" id="KW-1185">Reference proteome</keyword>
<dbReference type="InterPro" id="IPR001296">
    <property type="entry name" value="Glyco_trans_1"/>
</dbReference>
<name>A0A427XEG5_9TREE</name>
<dbReference type="RefSeq" id="XP_028472284.1">
    <property type="nucleotide sequence ID" value="XM_028619415.1"/>
</dbReference>
<keyword evidence="3" id="KW-0313">Glucose metabolism</keyword>
<dbReference type="InterPro" id="IPR052078">
    <property type="entry name" value="Trehalose_Metab_GTase"/>
</dbReference>
<dbReference type="OrthoDB" id="937291at2759"/>
<dbReference type="Proteomes" id="UP000279236">
    <property type="component" value="Unassembled WGS sequence"/>
</dbReference>
<proteinExistence type="inferred from homology"/>
<accession>A0A427XEG5</accession>
<dbReference type="GO" id="GO:0006006">
    <property type="term" value="P:glucose metabolic process"/>
    <property type="evidence" value="ECO:0007669"/>
    <property type="project" value="UniProtKB-KW"/>
</dbReference>
<keyword evidence="4" id="KW-0328">Glycosyltransferase</keyword>
<comment type="subunit">
    <text evidence="2">Homodimer.</text>
</comment>
<evidence type="ECO:0000313" key="10">
    <source>
        <dbReference type="Proteomes" id="UP000279236"/>
    </source>
</evidence>
<comment type="caution">
    <text evidence="9">The sequence shown here is derived from an EMBL/GenBank/DDBJ whole genome shotgun (WGS) entry which is preliminary data.</text>
</comment>
<dbReference type="SUPFAM" id="SSF53756">
    <property type="entry name" value="UDP-Glycosyltransferase/glycogen phosphorylase"/>
    <property type="match status" value="1"/>
</dbReference>
<feature type="domain" description="Trehalose synthase N-terminal" evidence="8">
    <location>
        <begin position="233"/>
        <end position="391"/>
    </location>
</feature>
<protein>
    <submittedName>
        <fullName evidence="9">Uncharacterized protein</fullName>
    </submittedName>
</protein>
<feature type="domain" description="Glycosyl transferase family 1" evidence="7">
    <location>
        <begin position="449"/>
        <end position="615"/>
    </location>
</feature>
<evidence type="ECO:0000256" key="1">
    <source>
        <dbReference type="ARBA" id="ARBA00009481"/>
    </source>
</evidence>
<dbReference type="GeneID" id="39588311"/>
<evidence type="ECO:0000256" key="4">
    <source>
        <dbReference type="ARBA" id="ARBA00022676"/>
    </source>
</evidence>
<dbReference type="PANTHER" id="PTHR47779">
    <property type="entry name" value="SYNTHASE (CCG-9), PUTATIVE (AFU_ORTHOLOGUE AFUA_3G12100)-RELATED"/>
    <property type="match status" value="1"/>
</dbReference>
<dbReference type="Gene3D" id="3.40.50.2000">
    <property type="entry name" value="Glycogen Phosphorylase B"/>
    <property type="match status" value="2"/>
</dbReference>
<reference evidence="9 10" key="1">
    <citation type="submission" date="2018-11" db="EMBL/GenBank/DDBJ databases">
        <title>Genome sequence of Apiotrichum porosum DSM 27194.</title>
        <authorList>
            <person name="Aliyu H."/>
            <person name="Gorte O."/>
            <person name="Ochsenreither K."/>
        </authorList>
    </citation>
    <scope>NUCLEOTIDE SEQUENCE [LARGE SCALE GENOMIC DNA]</scope>
    <source>
        <strain evidence="9 10">DSM 27194</strain>
    </source>
</reference>
<dbReference type="Pfam" id="PF21269">
    <property type="entry name" value="TreT_GT1"/>
    <property type="match status" value="1"/>
</dbReference>
<comment type="similarity">
    <text evidence="1">Belongs to the glycosyltransferase group 1 family. Glycosyltransferase 4 subfamily.</text>
</comment>
<evidence type="ECO:0000256" key="2">
    <source>
        <dbReference type="ARBA" id="ARBA00011738"/>
    </source>
</evidence>
<gene>
    <name evidence="9" type="ORF">EHS24_003768</name>
</gene>
<organism evidence="9 10">
    <name type="scientific">Apiotrichum porosum</name>
    <dbReference type="NCBI Taxonomy" id="105984"/>
    <lineage>
        <taxon>Eukaryota</taxon>
        <taxon>Fungi</taxon>
        <taxon>Dikarya</taxon>
        <taxon>Basidiomycota</taxon>
        <taxon>Agaricomycotina</taxon>
        <taxon>Tremellomycetes</taxon>
        <taxon>Trichosporonales</taxon>
        <taxon>Trichosporonaceae</taxon>
        <taxon>Apiotrichum</taxon>
    </lineage>
</organism>
<dbReference type="GO" id="GO:0016757">
    <property type="term" value="F:glycosyltransferase activity"/>
    <property type="evidence" value="ECO:0007669"/>
    <property type="project" value="UniProtKB-KW"/>
</dbReference>
<evidence type="ECO:0000259" key="7">
    <source>
        <dbReference type="Pfam" id="PF00534"/>
    </source>
</evidence>
<dbReference type="STRING" id="105984.A0A427XEG5"/>
<evidence type="ECO:0000256" key="6">
    <source>
        <dbReference type="ARBA" id="ARBA00023277"/>
    </source>
</evidence>
<dbReference type="InterPro" id="IPR049438">
    <property type="entry name" value="TreT_GT1"/>
</dbReference>
<dbReference type="Pfam" id="PF00534">
    <property type="entry name" value="Glycos_transf_1"/>
    <property type="match status" value="1"/>
</dbReference>
<keyword evidence="5" id="KW-0808">Transferase</keyword>
<sequence>MSFSRTTSTRSLETLTTRRAKQNQDIFVGLGFQLLPPDTAGGNRQMEATLVYHDGTGVTDRETRYIDYDDTLDQNGNPQGNNAVGHELVEHIRHVQDSQIVNVRLVAIAEPVPEEMRNTKGRMYWSTTWMHLDAIPFIIVPPTHIFTKLPAPSTLAGATSAVSEALTRLHPATHSATVATTDPIDHHVEVDCRGDVRLCTSKQYIDSTSPELWSRFIALAELLNANKIKMAFFSATPQGGGVALMRHALIRLWRLVGVDVKWYVPEGHPSIFDITKRKFHNVLQGVAPDGVEIDDTDKAMFETWIEQNYDTFWAKGALDADVIIIDDPQPAPLIPIIKKHNPKAKLMFRSHIQVQSPLADDPSTPQYRTWNYLYNFIKDTDLFLSHPVDYFVPKNVRENMPLLYMPPATDPLDGLNKPYGRASKLYFRQVFNDLARKQGGVTMDWSRGYICQIARFDPSKGYDVLLEAYRDFRVALKNEGVDRANTPQLVLMGHGSVDDPDGGPIYNGLHEILAQDDYKVVREDVAIVRAPPSDSILGCILQGAWVATQLSTREGFEVKVTEAVHKRVPIIISDAGGIPLQVKVGVNGWVVPAGESGPVADLLLDIYHGKESAHRPLAHALARPHIRSQKGGDDPDALAERWADNFCPPVAPKRDDSGATSEDFWTVGNAARWMLLATRLLGLKPEGKDTELLESMGVGVPIAKVGEEGNGLNVWKLLMGKDMPEGEGKVIF</sequence>
<evidence type="ECO:0000313" key="9">
    <source>
        <dbReference type="EMBL" id="RSH77137.1"/>
    </source>
</evidence>
<keyword evidence="6" id="KW-0119">Carbohydrate metabolism</keyword>
<evidence type="ECO:0000256" key="3">
    <source>
        <dbReference type="ARBA" id="ARBA00022526"/>
    </source>
</evidence>
<evidence type="ECO:0000259" key="8">
    <source>
        <dbReference type="Pfam" id="PF21269"/>
    </source>
</evidence>
<evidence type="ECO:0000256" key="5">
    <source>
        <dbReference type="ARBA" id="ARBA00022679"/>
    </source>
</evidence>